<comment type="caution">
    <text evidence="2">The sequence shown here is derived from an EMBL/GenBank/DDBJ whole genome shotgun (WGS) entry which is preliminary data.</text>
</comment>
<evidence type="ECO:0000313" key="2">
    <source>
        <dbReference type="EMBL" id="KKT71368.1"/>
    </source>
</evidence>
<keyword evidence="1" id="KW-1133">Transmembrane helix</keyword>
<dbReference type="AlphaFoldDB" id="A0A0G1JIZ4"/>
<organism evidence="2 3">
    <name type="scientific">Candidatus Uhrbacteria bacterium GW2011_GWF2_44_350</name>
    <dbReference type="NCBI Taxonomy" id="1619000"/>
    <lineage>
        <taxon>Bacteria</taxon>
        <taxon>Candidatus Uhriibacteriota</taxon>
    </lineage>
</organism>
<keyword evidence="1" id="KW-0812">Transmembrane</keyword>
<evidence type="ECO:0000313" key="3">
    <source>
        <dbReference type="Proteomes" id="UP000034154"/>
    </source>
</evidence>
<name>A0A0G1JIZ4_9BACT</name>
<feature type="transmembrane region" description="Helical" evidence="1">
    <location>
        <begin position="32"/>
        <end position="53"/>
    </location>
</feature>
<keyword evidence="1" id="KW-0472">Membrane</keyword>
<proteinExistence type="predicted"/>
<sequence>MTYQHTQIGRLMLFATLMTVILFIFVSQQEKIPFSVFFLEIFIILILFSFSTLQVKIDEAFLSIKFGYGIFKKRFALKEIISAQSVKNHWYCGWGIRVCPRPYMWIFNVSGFAAVEIVMKDGKRFRIGTDESERLETAIKKAIL</sequence>
<evidence type="ECO:0008006" key="4">
    <source>
        <dbReference type="Google" id="ProtNLM"/>
    </source>
</evidence>
<protein>
    <recommendedName>
        <fullName evidence="4">DUF5673 domain-containing protein</fullName>
    </recommendedName>
</protein>
<dbReference type="EMBL" id="LCJB01000018">
    <property type="protein sequence ID" value="KKT71368.1"/>
    <property type="molecule type" value="Genomic_DNA"/>
</dbReference>
<accession>A0A0G1JIZ4</accession>
<feature type="transmembrane region" description="Helical" evidence="1">
    <location>
        <begin position="7"/>
        <end position="26"/>
    </location>
</feature>
<dbReference type="Proteomes" id="UP000034154">
    <property type="component" value="Unassembled WGS sequence"/>
</dbReference>
<reference evidence="2 3" key="1">
    <citation type="journal article" date="2015" name="Nature">
        <title>rRNA introns, odd ribosomes, and small enigmatic genomes across a large radiation of phyla.</title>
        <authorList>
            <person name="Brown C.T."/>
            <person name="Hug L.A."/>
            <person name="Thomas B.C."/>
            <person name="Sharon I."/>
            <person name="Castelle C.J."/>
            <person name="Singh A."/>
            <person name="Wilkins M.J."/>
            <person name="Williams K.H."/>
            <person name="Banfield J.F."/>
        </authorList>
    </citation>
    <scope>NUCLEOTIDE SEQUENCE [LARGE SCALE GENOMIC DNA]</scope>
</reference>
<evidence type="ECO:0000256" key="1">
    <source>
        <dbReference type="SAM" id="Phobius"/>
    </source>
</evidence>
<gene>
    <name evidence="2" type="ORF">UW63_C0018G0003</name>
</gene>